<dbReference type="InterPro" id="IPR044399">
    <property type="entry name" value="Mb-like_M"/>
</dbReference>
<evidence type="ECO:0000313" key="5">
    <source>
        <dbReference type="EMBL" id="VFT99177.1"/>
    </source>
</evidence>
<feature type="domain" description="Globin" evidence="3">
    <location>
        <begin position="181"/>
        <end position="250"/>
    </location>
</feature>
<dbReference type="EMBL" id="VJMH01007066">
    <property type="protein sequence ID" value="KAF0685618.1"/>
    <property type="molecule type" value="Genomic_DNA"/>
</dbReference>
<feature type="compositionally biased region" description="Polar residues" evidence="2">
    <location>
        <begin position="291"/>
        <end position="304"/>
    </location>
</feature>
<dbReference type="GO" id="GO:0020037">
    <property type="term" value="F:heme binding"/>
    <property type="evidence" value="ECO:0007669"/>
    <property type="project" value="InterPro"/>
</dbReference>
<dbReference type="GO" id="GO:0019825">
    <property type="term" value="F:oxygen binding"/>
    <property type="evidence" value="ECO:0007669"/>
    <property type="project" value="InterPro"/>
</dbReference>
<dbReference type="Gene3D" id="1.10.490.10">
    <property type="entry name" value="Globins"/>
    <property type="match status" value="1"/>
</dbReference>
<protein>
    <submittedName>
        <fullName evidence="5">Aste57867_22517 protein</fullName>
    </submittedName>
</protein>
<evidence type="ECO:0000313" key="6">
    <source>
        <dbReference type="Proteomes" id="UP000332933"/>
    </source>
</evidence>
<keyword evidence="1" id="KW-0561">Oxygen transport</keyword>
<dbReference type="EMBL" id="CAADRA010007092">
    <property type="protein sequence ID" value="VFT99177.1"/>
    <property type="molecule type" value="Genomic_DNA"/>
</dbReference>
<proteinExistence type="inferred from homology"/>
<accession>A0A485LKK0</accession>
<name>A0A485LKK0_9STRA</name>
<evidence type="ECO:0000256" key="2">
    <source>
        <dbReference type="SAM" id="MobiDB-lite"/>
    </source>
</evidence>
<feature type="region of interest" description="Disordered" evidence="2">
    <location>
        <begin position="33"/>
        <end position="59"/>
    </location>
</feature>
<evidence type="ECO:0000259" key="3">
    <source>
        <dbReference type="Pfam" id="PF00042"/>
    </source>
</evidence>
<evidence type="ECO:0000256" key="1">
    <source>
        <dbReference type="RuleBase" id="RU000356"/>
    </source>
</evidence>
<dbReference type="Pfam" id="PF00042">
    <property type="entry name" value="Globin"/>
    <property type="match status" value="1"/>
</dbReference>
<keyword evidence="6" id="KW-1185">Reference proteome</keyword>
<feature type="region of interest" description="Disordered" evidence="2">
    <location>
        <begin position="286"/>
        <end position="374"/>
    </location>
</feature>
<evidence type="ECO:0000313" key="4">
    <source>
        <dbReference type="EMBL" id="KAF0685618.1"/>
    </source>
</evidence>
<dbReference type="Proteomes" id="UP000332933">
    <property type="component" value="Unassembled WGS sequence"/>
</dbReference>
<dbReference type="AlphaFoldDB" id="A0A485LKK0"/>
<dbReference type="InterPro" id="IPR012292">
    <property type="entry name" value="Globin/Proto"/>
</dbReference>
<reference evidence="4" key="2">
    <citation type="submission" date="2019-06" db="EMBL/GenBank/DDBJ databases">
        <title>Genomics analysis of Aphanomyces spp. identifies a new class of oomycete effector associated with host adaptation.</title>
        <authorList>
            <person name="Gaulin E."/>
        </authorList>
    </citation>
    <scope>NUCLEOTIDE SEQUENCE</scope>
    <source>
        <strain evidence="4">CBS 578.67</strain>
    </source>
</reference>
<keyword evidence="1" id="KW-0408">Iron</keyword>
<dbReference type="GO" id="GO:0005344">
    <property type="term" value="F:oxygen carrier activity"/>
    <property type="evidence" value="ECO:0007669"/>
    <property type="project" value="UniProtKB-KW"/>
</dbReference>
<dbReference type="SUPFAM" id="SSF46458">
    <property type="entry name" value="Globin-like"/>
    <property type="match status" value="1"/>
</dbReference>
<dbReference type="CDD" id="cd01040">
    <property type="entry name" value="Mb-like"/>
    <property type="match status" value="1"/>
</dbReference>
<keyword evidence="1" id="KW-0813">Transport</keyword>
<reference evidence="5 6" key="1">
    <citation type="submission" date="2019-03" db="EMBL/GenBank/DDBJ databases">
        <authorList>
            <person name="Gaulin E."/>
            <person name="Dumas B."/>
        </authorList>
    </citation>
    <scope>NUCLEOTIDE SEQUENCE [LARGE SCALE GENOMIC DNA]</scope>
    <source>
        <strain evidence="5">CBS 568.67</strain>
    </source>
</reference>
<organism evidence="5 6">
    <name type="scientific">Aphanomyces stellatus</name>
    <dbReference type="NCBI Taxonomy" id="120398"/>
    <lineage>
        <taxon>Eukaryota</taxon>
        <taxon>Sar</taxon>
        <taxon>Stramenopiles</taxon>
        <taxon>Oomycota</taxon>
        <taxon>Saprolegniomycetes</taxon>
        <taxon>Saprolegniales</taxon>
        <taxon>Verrucalvaceae</taxon>
        <taxon>Aphanomyces</taxon>
    </lineage>
</organism>
<keyword evidence="1" id="KW-0479">Metal-binding</keyword>
<gene>
    <name evidence="5" type="primary">Aste57867_22517</name>
    <name evidence="4" type="ORF">As57867_022447</name>
    <name evidence="5" type="ORF">ASTE57867_22517</name>
</gene>
<comment type="similarity">
    <text evidence="1">Belongs to the globin family.</text>
</comment>
<dbReference type="InterPro" id="IPR000971">
    <property type="entry name" value="Globin"/>
</dbReference>
<dbReference type="InterPro" id="IPR009050">
    <property type="entry name" value="Globin-like_sf"/>
</dbReference>
<keyword evidence="1" id="KW-0349">Heme</keyword>
<sequence>MAFSSLADTRCFHINLATKKRIWPSIGYTQPTPNLLNQRSPREGQPRFLQPRQTMGNSIGGRKHRDVIRLVARDDLDVVLDSLAEFSFGLADGHEVQHYMPPQFPLIPVLTKSRLQICQRTWELVQSAGTDKMKQYGKPGIVLFYDEFFYRLFERDMTFSLVFINVKQRGEVLIKALGFILAMKAEVPGDVDAMKNRCRFLGHKHRTYKGVRPHHFAAYTMTCIEVIMYWLGDEASPVVGEAWSNVVGFVLRFLLEPYLFCRTDPYESYQNTTIAAVREITESSATSATSMQLESHPSTRSLSSDRGGRNTISVGAAARPGDKAAGPTGVRPRDMLFPTISPALPSNDSSQVDEDTTLHTHSTNERSMGTLEME</sequence>